<feature type="transmembrane region" description="Helical" evidence="1">
    <location>
        <begin position="36"/>
        <end position="56"/>
    </location>
</feature>
<name>A0AAJ1L237_9ENTR</name>
<organism evidence="2 3">
    <name type="scientific">Klebsiella michiganensis</name>
    <dbReference type="NCBI Taxonomy" id="1134687"/>
    <lineage>
        <taxon>Bacteria</taxon>
        <taxon>Pseudomonadati</taxon>
        <taxon>Pseudomonadota</taxon>
        <taxon>Gammaproteobacteria</taxon>
        <taxon>Enterobacterales</taxon>
        <taxon>Enterobacteriaceae</taxon>
        <taxon>Klebsiella/Raoultella group</taxon>
        <taxon>Klebsiella</taxon>
    </lineage>
</organism>
<evidence type="ECO:0000313" key="2">
    <source>
        <dbReference type="EMBL" id="MDH0967656.1"/>
    </source>
</evidence>
<dbReference type="EMBL" id="JAOCBF010000160">
    <property type="protein sequence ID" value="MDH0967656.1"/>
    <property type="molecule type" value="Genomic_DNA"/>
</dbReference>
<accession>A0AAJ1L237</accession>
<dbReference type="Proteomes" id="UP001159937">
    <property type="component" value="Unassembled WGS sequence"/>
</dbReference>
<evidence type="ECO:0000256" key="1">
    <source>
        <dbReference type="SAM" id="Phobius"/>
    </source>
</evidence>
<keyword evidence="1" id="KW-1133">Transmembrane helix</keyword>
<reference evidence="2" key="1">
    <citation type="submission" date="2022-09" db="EMBL/GenBank/DDBJ databases">
        <title>Intensive care unit water sources are persistently colonized with multi-drug resistant bacteria and are the site of extensive horizontal gene transfer of antibiotic resistance genes.</title>
        <authorList>
            <person name="Diorio-Toth L."/>
        </authorList>
    </citation>
    <scope>NUCLEOTIDE SEQUENCE</scope>
    <source>
        <strain evidence="2">GD03918</strain>
    </source>
</reference>
<keyword evidence="1" id="KW-0812">Transmembrane</keyword>
<evidence type="ECO:0000313" key="3">
    <source>
        <dbReference type="Proteomes" id="UP001159937"/>
    </source>
</evidence>
<comment type="caution">
    <text evidence="2">The sequence shown here is derived from an EMBL/GenBank/DDBJ whole genome shotgun (WGS) entry which is preliminary data.</text>
</comment>
<gene>
    <name evidence="2" type="ORF">N5C89_33075</name>
</gene>
<keyword evidence="1" id="KW-0472">Membrane</keyword>
<sequence>MMDFVYAHNTAIGFLLLFVSLVSLVTVVAGEHETKPAISLYCAFFVFLVAGILLVGR</sequence>
<feature type="transmembrane region" description="Helical" evidence="1">
    <location>
        <begin position="12"/>
        <end position="30"/>
    </location>
</feature>
<proteinExistence type="predicted"/>
<dbReference type="AlphaFoldDB" id="A0AAJ1L237"/>
<dbReference type="RefSeq" id="WP_154816747.1">
    <property type="nucleotide sequence ID" value="NZ_JAOCBF010000160.1"/>
</dbReference>
<protein>
    <submittedName>
        <fullName evidence="2">Uncharacterized protein</fullName>
    </submittedName>
</protein>